<dbReference type="PANTHER" id="PTHR43384:SF14">
    <property type="entry name" value="ESX-1 SECRETION-ASSOCIATED PROTEIN ESPI"/>
    <property type="match status" value="1"/>
</dbReference>
<organism evidence="2 3">
    <name type="scientific">Arthrobacter crystallopoietes BAB-32</name>
    <dbReference type="NCBI Taxonomy" id="1246476"/>
    <lineage>
        <taxon>Bacteria</taxon>
        <taxon>Bacillati</taxon>
        <taxon>Actinomycetota</taxon>
        <taxon>Actinomycetes</taxon>
        <taxon>Micrococcales</taxon>
        <taxon>Micrococcaceae</taxon>
        <taxon>Crystallibacter</taxon>
    </lineage>
</organism>
<evidence type="ECO:0000259" key="1">
    <source>
        <dbReference type="Pfam" id="PF13614"/>
    </source>
</evidence>
<dbReference type="RefSeq" id="WP_005274880.1">
    <property type="nucleotide sequence ID" value="NZ_ANPE02000295.1"/>
</dbReference>
<dbReference type="Pfam" id="PF13614">
    <property type="entry name" value="AAA_31"/>
    <property type="match status" value="1"/>
</dbReference>
<dbReference type="GO" id="GO:0009898">
    <property type="term" value="C:cytoplasmic side of plasma membrane"/>
    <property type="evidence" value="ECO:0007669"/>
    <property type="project" value="TreeGrafter"/>
</dbReference>
<evidence type="ECO:0000313" key="3">
    <source>
        <dbReference type="Proteomes" id="UP000010729"/>
    </source>
</evidence>
<dbReference type="Gene3D" id="3.40.50.300">
    <property type="entry name" value="P-loop containing nucleotide triphosphate hydrolases"/>
    <property type="match status" value="1"/>
</dbReference>
<comment type="caution">
    <text evidence="2">The sequence shown here is derived from an EMBL/GenBank/DDBJ whole genome shotgun (WGS) entry which is preliminary data.</text>
</comment>
<dbReference type="InterPro" id="IPR027417">
    <property type="entry name" value="P-loop_NTPase"/>
</dbReference>
<accession>N1UTD6</accession>
<sequence length="282" mass="29389">MPAGARFLRQLAGLFRSDDYSQRLIAAAAGAQDPVATGRRIAVISSRGGAGKTTTTAALALVFAAMRQDAVAAVDNDPGLGSLPLRLGLDTAPALDAVASAVVDKAPATRDELAAQLAAAEANLFATGARLWHPRADYPALDRALTSISRYFPITLLDCPTGISHPDSVWAVKAAHAVVLVVPATVAGTQDALSYQQAWQQDPATRQLPLLAVVTATDADAPLDPVHEAVRLSRDGLDAMTLPYDRHLASGVEIDLALLAPQTRLDATALASRVLQAANGNR</sequence>
<dbReference type="InterPro" id="IPR025669">
    <property type="entry name" value="AAA_dom"/>
</dbReference>
<evidence type="ECO:0000313" key="2">
    <source>
        <dbReference type="EMBL" id="EMY32295.1"/>
    </source>
</evidence>
<dbReference type="OrthoDB" id="3425679at2"/>
<dbReference type="EMBL" id="ANPE02000295">
    <property type="protein sequence ID" value="EMY32295.1"/>
    <property type="molecule type" value="Genomic_DNA"/>
</dbReference>
<keyword evidence="3" id="KW-1185">Reference proteome</keyword>
<protein>
    <recommendedName>
        <fullName evidence="1">AAA domain-containing protein</fullName>
    </recommendedName>
</protein>
<dbReference type="GO" id="GO:0005524">
    <property type="term" value="F:ATP binding"/>
    <property type="evidence" value="ECO:0007669"/>
    <property type="project" value="TreeGrafter"/>
</dbReference>
<dbReference type="InterPro" id="IPR050625">
    <property type="entry name" value="ParA/MinD_ATPase"/>
</dbReference>
<dbReference type="AlphaFoldDB" id="N1UTD6"/>
<name>N1UTD6_9MICC</name>
<reference evidence="2 3" key="1">
    <citation type="journal article" date="2013" name="Genome Announc.">
        <title>Draft Genome Sequence of Arthrobacter crystallopoietes Strain BAB-32, Revealing Genes for Bioremediation.</title>
        <authorList>
            <person name="Joshi M.N."/>
            <person name="Pandit A.S."/>
            <person name="Sharma A."/>
            <person name="Pandya R.V."/>
            <person name="Desai S.M."/>
            <person name="Saxena A.K."/>
            <person name="Bagatharia S.B."/>
        </authorList>
    </citation>
    <scope>NUCLEOTIDE SEQUENCE [LARGE SCALE GENOMIC DNA]</scope>
    <source>
        <strain evidence="2 3">BAB-32</strain>
    </source>
</reference>
<gene>
    <name evidence="2" type="ORF">D477_020893</name>
</gene>
<feature type="domain" description="AAA" evidence="1">
    <location>
        <begin position="39"/>
        <end position="180"/>
    </location>
</feature>
<dbReference type="SUPFAM" id="SSF52540">
    <property type="entry name" value="P-loop containing nucleoside triphosphate hydrolases"/>
    <property type="match status" value="1"/>
</dbReference>
<dbReference type="GO" id="GO:0051782">
    <property type="term" value="P:negative regulation of cell division"/>
    <property type="evidence" value="ECO:0007669"/>
    <property type="project" value="TreeGrafter"/>
</dbReference>
<dbReference type="Proteomes" id="UP000010729">
    <property type="component" value="Unassembled WGS sequence"/>
</dbReference>
<dbReference type="PANTHER" id="PTHR43384">
    <property type="entry name" value="SEPTUM SITE-DETERMINING PROTEIN MIND HOMOLOG, CHLOROPLASTIC-RELATED"/>
    <property type="match status" value="1"/>
</dbReference>
<dbReference type="GO" id="GO:0016887">
    <property type="term" value="F:ATP hydrolysis activity"/>
    <property type="evidence" value="ECO:0007669"/>
    <property type="project" value="TreeGrafter"/>
</dbReference>
<dbReference type="GO" id="GO:0005829">
    <property type="term" value="C:cytosol"/>
    <property type="evidence" value="ECO:0007669"/>
    <property type="project" value="TreeGrafter"/>
</dbReference>
<proteinExistence type="predicted"/>